<name>A0ABW3EDC3_9LACO</name>
<proteinExistence type="predicted"/>
<accession>A0ABW3EDC3</accession>
<sequence>MKAFRFELGLFIKSLTFFAFVFAGFAFYYTQYQTSVNQQISAAKAGEQYDSANYFMRPQANCSDYGESQQRSHGQLMQNALANLQYEYQHNTFETYPFLFLKTVHLNKADKQKIRAEFKQLTGQNIRSFSEKDLQWQRRASYSQFVKSMAHVDQIIGGHSVYRTDNLTSFVSGKKLTYHAALKTYQQKLKVDQVSRSFARLYSDYWGIIIVLLSVFPISLYYAKSSRENCQEVLTIRTLPLWRYLGNQYLAVVGTLFLLTLAFAILPTIQLINMGHFLGAQVDYFAFAKTITLFVLPTIMWVAALLLLLTQFFQPLLTMISSVALGVFIIATTNITGLTKWSPLLRFNESDDWQLYATLRHSIYLNRLLYVGLSLGLFGLAVLIKARKQGGVHGR</sequence>
<keyword evidence="1" id="KW-1133">Transmembrane helix</keyword>
<feature type="transmembrane region" description="Helical" evidence="1">
    <location>
        <begin position="205"/>
        <end position="223"/>
    </location>
</feature>
<gene>
    <name evidence="2" type="ORF">ACFQZ7_08240</name>
</gene>
<feature type="transmembrane region" description="Helical" evidence="1">
    <location>
        <begin position="368"/>
        <end position="386"/>
    </location>
</feature>
<evidence type="ECO:0008006" key="4">
    <source>
        <dbReference type="Google" id="ProtNLM"/>
    </source>
</evidence>
<keyword evidence="1" id="KW-0472">Membrane</keyword>
<feature type="transmembrane region" description="Helical" evidence="1">
    <location>
        <begin position="244"/>
        <end position="266"/>
    </location>
</feature>
<reference evidence="3" key="1">
    <citation type="journal article" date="2019" name="Int. J. Syst. Evol. Microbiol.">
        <title>The Global Catalogue of Microorganisms (GCM) 10K type strain sequencing project: providing services to taxonomists for standard genome sequencing and annotation.</title>
        <authorList>
            <consortium name="The Broad Institute Genomics Platform"/>
            <consortium name="The Broad Institute Genome Sequencing Center for Infectious Disease"/>
            <person name="Wu L."/>
            <person name="Ma J."/>
        </authorList>
    </citation>
    <scope>NUCLEOTIDE SEQUENCE [LARGE SCALE GENOMIC DNA]</scope>
    <source>
        <strain evidence="3">CCM 8925</strain>
    </source>
</reference>
<comment type="caution">
    <text evidence="2">The sequence shown here is derived from an EMBL/GenBank/DDBJ whole genome shotgun (WGS) entry which is preliminary data.</text>
</comment>
<dbReference type="RefSeq" id="WP_137638380.1">
    <property type="nucleotide sequence ID" value="NZ_BJDN01000023.1"/>
</dbReference>
<dbReference type="EMBL" id="JBHTIO010000039">
    <property type="protein sequence ID" value="MFD0897726.1"/>
    <property type="molecule type" value="Genomic_DNA"/>
</dbReference>
<evidence type="ECO:0000313" key="2">
    <source>
        <dbReference type="EMBL" id="MFD0897726.1"/>
    </source>
</evidence>
<feature type="transmembrane region" description="Helical" evidence="1">
    <location>
        <begin position="316"/>
        <end position="338"/>
    </location>
</feature>
<feature type="transmembrane region" description="Helical" evidence="1">
    <location>
        <begin position="12"/>
        <end position="30"/>
    </location>
</feature>
<keyword evidence="1" id="KW-0812">Transmembrane</keyword>
<evidence type="ECO:0000256" key="1">
    <source>
        <dbReference type="SAM" id="Phobius"/>
    </source>
</evidence>
<protein>
    <recommendedName>
        <fullName evidence="4">ABC transporter permease</fullName>
    </recommendedName>
</protein>
<organism evidence="2 3">
    <name type="scientific">Loigolactobacillus binensis</name>
    <dbReference type="NCBI Taxonomy" id="2559922"/>
    <lineage>
        <taxon>Bacteria</taxon>
        <taxon>Bacillati</taxon>
        <taxon>Bacillota</taxon>
        <taxon>Bacilli</taxon>
        <taxon>Lactobacillales</taxon>
        <taxon>Lactobacillaceae</taxon>
        <taxon>Loigolactobacillus</taxon>
    </lineage>
</organism>
<dbReference type="Proteomes" id="UP001597104">
    <property type="component" value="Unassembled WGS sequence"/>
</dbReference>
<feature type="transmembrane region" description="Helical" evidence="1">
    <location>
        <begin position="286"/>
        <end position="309"/>
    </location>
</feature>
<evidence type="ECO:0000313" key="3">
    <source>
        <dbReference type="Proteomes" id="UP001597104"/>
    </source>
</evidence>
<keyword evidence="3" id="KW-1185">Reference proteome</keyword>